<sequence length="99" mass="10401">MYERSNAGPRRLDVPVGSSTPARPIVTTHLAAGGTIRAVRTAQCLSHHPGSRTPPTADPIYHPGVGLLSSQTGVRLGVLKAHPDAFREKNPASSNQDNG</sequence>
<dbReference type="EMBL" id="VDEP01000180">
    <property type="protein sequence ID" value="KAA1125271.1"/>
    <property type="molecule type" value="Genomic_DNA"/>
</dbReference>
<evidence type="ECO:0000313" key="3">
    <source>
        <dbReference type="Proteomes" id="UP000325313"/>
    </source>
</evidence>
<protein>
    <submittedName>
        <fullName evidence="2">Uncharacterized protein</fullName>
    </submittedName>
</protein>
<evidence type="ECO:0000313" key="2">
    <source>
        <dbReference type="EMBL" id="KAA1125271.1"/>
    </source>
</evidence>
<dbReference type="AlphaFoldDB" id="A0A5B0RH91"/>
<dbReference type="Proteomes" id="UP000325313">
    <property type="component" value="Unassembled WGS sequence"/>
</dbReference>
<name>A0A5B0RH91_PUCGR</name>
<accession>A0A5B0RH91</accession>
<reference evidence="2 3" key="1">
    <citation type="submission" date="2019-05" db="EMBL/GenBank/DDBJ databases">
        <title>Emergence of the Ug99 lineage of the wheat stem rust pathogen through somatic hybridization.</title>
        <authorList>
            <person name="Li F."/>
            <person name="Upadhyaya N.M."/>
            <person name="Sperschneider J."/>
            <person name="Matny O."/>
            <person name="Nguyen-Phuc H."/>
            <person name="Mago R."/>
            <person name="Raley C."/>
            <person name="Miller M.E."/>
            <person name="Silverstein K.A.T."/>
            <person name="Henningsen E."/>
            <person name="Hirsch C.D."/>
            <person name="Visser B."/>
            <person name="Pretorius Z.A."/>
            <person name="Steffenson B.J."/>
            <person name="Schwessinger B."/>
            <person name="Dodds P.N."/>
            <person name="Figueroa M."/>
        </authorList>
    </citation>
    <scope>NUCLEOTIDE SEQUENCE [LARGE SCALE GENOMIC DNA]</scope>
    <source>
        <strain evidence="2 3">Ug99</strain>
    </source>
</reference>
<organism evidence="2 3">
    <name type="scientific">Puccinia graminis f. sp. tritici</name>
    <dbReference type="NCBI Taxonomy" id="56615"/>
    <lineage>
        <taxon>Eukaryota</taxon>
        <taxon>Fungi</taxon>
        <taxon>Dikarya</taxon>
        <taxon>Basidiomycota</taxon>
        <taxon>Pucciniomycotina</taxon>
        <taxon>Pucciniomycetes</taxon>
        <taxon>Pucciniales</taxon>
        <taxon>Pucciniaceae</taxon>
        <taxon>Puccinia</taxon>
    </lineage>
</organism>
<gene>
    <name evidence="2" type="ORF">PGTUg99_005380</name>
</gene>
<proteinExistence type="predicted"/>
<feature type="region of interest" description="Disordered" evidence="1">
    <location>
        <begin position="1"/>
        <end position="22"/>
    </location>
</feature>
<evidence type="ECO:0000256" key="1">
    <source>
        <dbReference type="SAM" id="MobiDB-lite"/>
    </source>
</evidence>
<comment type="caution">
    <text evidence="2">The sequence shown here is derived from an EMBL/GenBank/DDBJ whole genome shotgun (WGS) entry which is preliminary data.</text>
</comment>